<dbReference type="CDD" id="cd00063">
    <property type="entry name" value="FN3"/>
    <property type="match status" value="1"/>
</dbReference>
<dbReference type="InterPro" id="IPR013783">
    <property type="entry name" value="Ig-like_fold"/>
</dbReference>
<evidence type="ECO:0000259" key="4">
    <source>
        <dbReference type="PROSITE" id="PS50853"/>
    </source>
</evidence>
<organism evidence="6 7">
    <name type="scientific">Streptomyces paludis</name>
    <dbReference type="NCBI Taxonomy" id="2282738"/>
    <lineage>
        <taxon>Bacteria</taxon>
        <taxon>Bacillati</taxon>
        <taxon>Actinomycetota</taxon>
        <taxon>Actinomycetes</taxon>
        <taxon>Kitasatosporales</taxon>
        <taxon>Streptomycetaceae</taxon>
        <taxon>Streptomyces</taxon>
    </lineage>
</organism>
<dbReference type="InterPro" id="IPR037524">
    <property type="entry name" value="PA14/GLEYA"/>
</dbReference>
<keyword evidence="2" id="KW-0119">Carbohydrate metabolism</keyword>
<dbReference type="Pfam" id="PF07691">
    <property type="entry name" value="PA14"/>
    <property type="match status" value="1"/>
</dbReference>
<evidence type="ECO:0000256" key="1">
    <source>
        <dbReference type="ARBA" id="ARBA00023295"/>
    </source>
</evidence>
<dbReference type="KEGG" id="spad:DVK44_19185"/>
<keyword evidence="1" id="KW-0326">Glycosidase</keyword>
<evidence type="ECO:0000313" key="6">
    <source>
        <dbReference type="EMBL" id="AXG79423.1"/>
    </source>
</evidence>
<dbReference type="InterPro" id="IPR011658">
    <property type="entry name" value="PA14_dom"/>
</dbReference>
<keyword evidence="7" id="KW-1185">Reference proteome</keyword>
<feature type="signal peptide" evidence="3">
    <location>
        <begin position="1"/>
        <end position="36"/>
    </location>
</feature>
<sequence length="696" mass="75977">MIPTPRGRRFRTARALSVATVTASGLLGTVTTPATAAAPHASAPTALAPAASTPAAVPAADCVSPSFTRQFFPNTTFSGKPKKTDCDKAIDEDWGTGAPVSGLPKNGYGVRWTLTRDFGSGGPFTLNAAAQDGIRVYVDGVRQINLWKDVSATAKKTRDITIPKGKHKLRVDFVNWSGRAVVKFGYVPRTSKSVDKTAPLAPAGVKAVPDIPTAGAKVTWQANKEMDLAVYRVYRRLVGSSMFTKVRTTTATSYMATLPSPGKAYFYEVRAYDKAGNESVGGVSQPVTGIQVTTPADFVARGEDTGTVLTWKKVPWAVRYDVERENEDGVRRGASTTANGFTETKVARSEEWQYSVTAVDGAGRRSLSTDSIKARRTVAAPREVTASSPVPGQTVLTWKVNSATDGDYSNFNVYRSDRLPVDSTTSEPVRCPVRWKASVGKLDEYTCTESGLEENAKYHYVIKGYDNWRAESLSSATVSVTTMERDLVPPAQVKGLTATATEYGVVLRWTPNTEPDLKRYEVHTGEVWTDEEDGTRICNAYGTAAYLGTDRTTWIHESKPNGEEMCYFIDAVDTSGNSNYRWTREANIVAVNKLDLRPSTEEPGDSPVRSFTAYESNGEVELDWWSDDSAVGYLVRRWDRATGSYRTLTAKPLTRSEYTDRTAAPGTTHFYRVSAVYADGTESVPAEDWVIVPPVK</sequence>
<reference evidence="7" key="1">
    <citation type="submission" date="2018-07" db="EMBL/GenBank/DDBJ databases">
        <authorList>
            <person name="Zhao J."/>
        </authorList>
    </citation>
    <scope>NUCLEOTIDE SEQUENCE [LARGE SCALE GENOMIC DNA]</scope>
    <source>
        <strain evidence="7">GSSD-12</strain>
    </source>
</reference>
<dbReference type="SMART" id="SM00060">
    <property type="entry name" value="FN3"/>
    <property type="match status" value="4"/>
</dbReference>
<feature type="domain" description="Fibronectin type-III" evidence="4">
    <location>
        <begin position="380"/>
        <end position="485"/>
    </location>
</feature>
<feature type="domain" description="Fibronectin type-III" evidence="4">
    <location>
        <begin position="201"/>
        <end position="297"/>
    </location>
</feature>
<name>A0A345HRU9_9ACTN</name>
<dbReference type="EMBL" id="CP031194">
    <property type="protein sequence ID" value="AXG79423.1"/>
    <property type="molecule type" value="Genomic_DNA"/>
</dbReference>
<evidence type="ECO:0000259" key="5">
    <source>
        <dbReference type="PROSITE" id="PS51820"/>
    </source>
</evidence>
<dbReference type="PROSITE" id="PS50853">
    <property type="entry name" value="FN3"/>
    <property type="match status" value="2"/>
</dbReference>
<dbReference type="OrthoDB" id="9815404at2"/>
<dbReference type="Gene3D" id="2.60.40.10">
    <property type="entry name" value="Immunoglobulins"/>
    <property type="match status" value="5"/>
</dbReference>
<dbReference type="GO" id="GO:0000272">
    <property type="term" value="P:polysaccharide catabolic process"/>
    <property type="evidence" value="ECO:0007669"/>
    <property type="project" value="UniProtKB-KW"/>
</dbReference>
<dbReference type="InterPro" id="IPR003961">
    <property type="entry name" value="FN3_dom"/>
</dbReference>
<feature type="chain" id="PRO_5016938606" description="Cellulose 1,4-beta-cellobiosidase" evidence="3">
    <location>
        <begin position="37"/>
        <end position="696"/>
    </location>
</feature>
<protein>
    <recommendedName>
        <fullName evidence="8">Cellulose 1,4-beta-cellobiosidase</fullName>
    </recommendedName>
</protein>
<proteinExistence type="predicted"/>
<evidence type="ECO:0000313" key="7">
    <source>
        <dbReference type="Proteomes" id="UP000253868"/>
    </source>
</evidence>
<keyword evidence="2" id="KW-0624">Polysaccharide degradation</keyword>
<evidence type="ECO:0000256" key="3">
    <source>
        <dbReference type="SAM" id="SignalP"/>
    </source>
</evidence>
<evidence type="ECO:0000256" key="2">
    <source>
        <dbReference type="ARBA" id="ARBA00023326"/>
    </source>
</evidence>
<dbReference type="RefSeq" id="WP_114660753.1">
    <property type="nucleotide sequence ID" value="NZ_CP031194.1"/>
</dbReference>
<keyword evidence="1" id="KW-0378">Hydrolase</keyword>
<dbReference type="GO" id="GO:0016798">
    <property type="term" value="F:hydrolase activity, acting on glycosyl bonds"/>
    <property type="evidence" value="ECO:0007669"/>
    <property type="project" value="UniProtKB-KW"/>
</dbReference>
<dbReference type="SUPFAM" id="SSF56988">
    <property type="entry name" value="Anthrax protective antigen"/>
    <property type="match status" value="1"/>
</dbReference>
<dbReference type="AlphaFoldDB" id="A0A345HRU9"/>
<evidence type="ECO:0008006" key="8">
    <source>
        <dbReference type="Google" id="ProtNLM"/>
    </source>
</evidence>
<feature type="domain" description="PA14" evidence="5">
    <location>
        <begin position="62"/>
        <end position="204"/>
    </location>
</feature>
<dbReference type="SMART" id="SM00758">
    <property type="entry name" value="PA14"/>
    <property type="match status" value="1"/>
</dbReference>
<accession>A0A345HRU9</accession>
<gene>
    <name evidence="6" type="ORF">DVK44_19185</name>
</gene>
<dbReference type="Proteomes" id="UP000253868">
    <property type="component" value="Chromosome"/>
</dbReference>
<keyword evidence="3" id="KW-0732">Signal</keyword>
<dbReference type="InterPro" id="IPR036116">
    <property type="entry name" value="FN3_sf"/>
</dbReference>
<dbReference type="SUPFAM" id="SSF49265">
    <property type="entry name" value="Fibronectin type III"/>
    <property type="match status" value="2"/>
</dbReference>
<dbReference type="PROSITE" id="PS51820">
    <property type="entry name" value="PA14"/>
    <property type="match status" value="1"/>
</dbReference>